<comment type="caution">
    <text evidence="3">The sequence shown here is derived from an EMBL/GenBank/DDBJ whole genome shotgun (WGS) entry which is preliminary data.</text>
</comment>
<reference evidence="3" key="1">
    <citation type="journal article" date="2014" name="Int. J. Syst. Evol. Microbiol.">
        <title>Complete genome sequence of Corynebacterium casei LMG S-19264T (=DSM 44701T), isolated from a smear-ripened cheese.</title>
        <authorList>
            <consortium name="US DOE Joint Genome Institute (JGI-PGF)"/>
            <person name="Walter F."/>
            <person name="Albersmeier A."/>
            <person name="Kalinowski J."/>
            <person name="Ruckert C."/>
        </authorList>
    </citation>
    <scope>NUCLEOTIDE SEQUENCE</scope>
    <source>
        <strain evidence="3">CGMCC 1.12187</strain>
    </source>
</reference>
<dbReference type="Gene3D" id="3.20.80.10">
    <property type="entry name" value="Regulatory factor, effector binding domain"/>
    <property type="match status" value="1"/>
</dbReference>
<accession>A0A917LW68</accession>
<dbReference type="InterPro" id="IPR010499">
    <property type="entry name" value="AraC_E-bd"/>
</dbReference>
<dbReference type="Pfam" id="PF06445">
    <property type="entry name" value="GyrI-like"/>
    <property type="match status" value="1"/>
</dbReference>
<dbReference type="SMART" id="SM00871">
    <property type="entry name" value="AraC_E_bind"/>
    <property type="match status" value="1"/>
</dbReference>
<evidence type="ECO:0000313" key="3">
    <source>
        <dbReference type="EMBL" id="GGG62767.1"/>
    </source>
</evidence>
<dbReference type="EMBL" id="BMEQ01000016">
    <property type="protein sequence ID" value="GGG62767.1"/>
    <property type="molecule type" value="Genomic_DNA"/>
</dbReference>
<sequence length="166" mass="18265">MHSTDSTDTTGRPEDGPRVVDVPEQPIAVVLGKVPMAEVRPFFDAAFHELGDRMSRGEITPTGPALSLYRSVPGTLVDLEVGFPVAEPVTPTGAVVASRVPATRAATLMHHGNYEQLGTSWERLQAWAEEQHLELRTPLWEVYVTEPHPGDDPRDMLTQLFWAVGE</sequence>
<proteinExistence type="predicted"/>
<evidence type="ECO:0000256" key="1">
    <source>
        <dbReference type="SAM" id="MobiDB-lite"/>
    </source>
</evidence>
<organism evidence="3 4">
    <name type="scientific">Kocuria dechangensis</name>
    <dbReference type="NCBI Taxonomy" id="1176249"/>
    <lineage>
        <taxon>Bacteria</taxon>
        <taxon>Bacillati</taxon>
        <taxon>Actinomycetota</taxon>
        <taxon>Actinomycetes</taxon>
        <taxon>Micrococcales</taxon>
        <taxon>Micrococcaceae</taxon>
        <taxon>Kocuria</taxon>
    </lineage>
</organism>
<dbReference type="SUPFAM" id="SSF55136">
    <property type="entry name" value="Probable bacterial effector-binding domain"/>
    <property type="match status" value="1"/>
</dbReference>
<name>A0A917LW68_9MICC</name>
<feature type="domain" description="AraC effector-binding" evidence="2">
    <location>
        <begin position="15"/>
        <end position="165"/>
    </location>
</feature>
<evidence type="ECO:0000313" key="4">
    <source>
        <dbReference type="Proteomes" id="UP000638848"/>
    </source>
</evidence>
<dbReference type="AlphaFoldDB" id="A0A917LW68"/>
<evidence type="ECO:0000259" key="2">
    <source>
        <dbReference type="SMART" id="SM00871"/>
    </source>
</evidence>
<dbReference type="RefSeq" id="WP_188538161.1">
    <property type="nucleotide sequence ID" value="NZ_BMEQ01000016.1"/>
</dbReference>
<feature type="compositionally biased region" description="Polar residues" evidence="1">
    <location>
        <begin position="1"/>
        <end position="10"/>
    </location>
</feature>
<keyword evidence="4" id="KW-1185">Reference proteome</keyword>
<dbReference type="InterPro" id="IPR011256">
    <property type="entry name" value="Reg_factor_effector_dom_sf"/>
</dbReference>
<protein>
    <submittedName>
        <fullName evidence="3">Transcriptional regulator</fullName>
    </submittedName>
</protein>
<dbReference type="Proteomes" id="UP000638848">
    <property type="component" value="Unassembled WGS sequence"/>
</dbReference>
<gene>
    <name evidence="3" type="ORF">GCM10011374_27530</name>
</gene>
<dbReference type="InterPro" id="IPR029442">
    <property type="entry name" value="GyrI-like"/>
</dbReference>
<feature type="region of interest" description="Disordered" evidence="1">
    <location>
        <begin position="1"/>
        <end position="21"/>
    </location>
</feature>
<reference evidence="3" key="2">
    <citation type="submission" date="2020-09" db="EMBL/GenBank/DDBJ databases">
        <authorList>
            <person name="Sun Q."/>
            <person name="Zhou Y."/>
        </authorList>
    </citation>
    <scope>NUCLEOTIDE SEQUENCE</scope>
    <source>
        <strain evidence="3">CGMCC 1.12187</strain>
    </source>
</reference>